<protein>
    <submittedName>
        <fullName evidence="8">Rhomboid-like protease</fullName>
    </submittedName>
</protein>
<feature type="domain" description="Peptidase S54 rhomboid" evidence="7">
    <location>
        <begin position="13"/>
        <end position="158"/>
    </location>
</feature>
<evidence type="ECO:0000256" key="4">
    <source>
        <dbReference type="ARBA" id="ARBA00022989"/>
    </source>
</evidence>
<reference evidence="8 9" key="1">
    <citation type="submission" date="2020-02" db="EMBL/GenBank/DDBJ databases">
        <title>Draft genome sequence of Haematococcus lacustris strain NIES-144.</title>
        <authorList>
            <person name="Morimoto D."/>
            <person name="Nakagawa S."/>
            <person name="Yoshida T."/>
            <person name="Sawayama S."/>
        </authorList>
    </citation>
    <scope>NUCLEOTIDE SEQUENCE [LARGE SCALE GENOMIC DNA]</scope>
    <source>
        <strain evidence="8 9">NIES-144</strain>
    </source>
</reference>
<dbReference type="Gene3D" id="1.20.1540.10">
    <property type="entry name" value="Rhomboid-like"/>
    <property type="match status" value="1"/>
</dbReference>
<keyword evidence="8" id="KW-0645">Protease</keyword>
<gene>
    <name evidence="8" type="ORF">HaLaN_14542</name>
</gene>
<comment type="subcellular location">
    <subcellularLocation>
        <location evidence="1">Membrane</location>
        <topology evidence="1">Multi-pass membrane protein</topology>
    </subcellularLocation>
</comment>
<keyword evidence="5 6" id="KW-0472">Membrane</keyword>
<accession>A0A699Z5K2</accession>
<dbReference type="InterPro" id="IPR022764">
    <property type="entry name" value="Peptidase_S54_rhomboid_dom"/>
</dbReference>
<evidence type="ECO:0000256" key="5">
    <source>
        <dbReference type="ARBA" id="ARBA00023136"/>
    </source>
</evidence>
<comment type="caution">
    <text evidence="8">The sequence shown here is derived from an EMBL/GenBank/DDBJ whole genome shotgun (WGS) entry which is preliminary data.</text>
</comment>
<proteinExistence type="inferred from homology"/>
<evidence type="ECO:0000256" key="6">
    <source>
        <dbReference type="SAM" id="Phobius"/>
    </source>
</evidence>
<keyword evidence="3 6" id="KW-0812">Transmembrane</keyword>
<dbReference type="GO" id="GO:0016020">
    <property type="term" value="C:membrane"/>
    <property type="evidence" value="ECO:0007669"/>
    <property type="project" value="UniProtKB-SubCell"/>
</dbReference>
<feature type="transmembrane region" description="Helical" evidence="6">
    <location>
        <begin position="141"/>
        <end position="162"/>
    </location>
</feature>
<feature type="transmembrane region" description="Helical" evidence="6">
    <location>
        <begin position="51"/>
        <end position="70"/>
    </location>
</feature>
<dbReference type="EMBL" id="BLLF01001208">
    <property type="protein sequence ID" value="GFH17833.1"/>
    <property type="molecule type" value="Genomic_DNA"/>
</dbReference>
<dbReference type="AlphaFoldDB" id="A0A699Z5K2"/>
<dbReference type="InterPro" id="IPR035952">
    <property type="entry name" value="Rhomboid-like_sf"/>
</dbReference>
<evidence type="ECO:0000256" key="1">
    <source>
        <dbReference type="ARBA" id="ARBA00004141"/>
    </source>
</evidence>
<dbReference type="PANTHER" id="PTHR43066">
    <property type="entry name" value="RHOMBOID-RELATED PROTEIN"/>
    <property type="match status" value="1"/>
</dbReference>
<feature type="unsure residue" description="I or L" evidence="8">
    <location>
        <position position="26"/>
    </location>
</feature>
<dbReference type="FunFam" id="1.20.1540.10:FF:000013">
    <property type="entry name" value="Rhomboid protease aarA"/>
    <property type="match status" value="1"/>
</dbReference>
<keyword evidence="4 6" id="KW-1133">Transmembrane helix</keyword>
<name>A0A699Z5K2_HAELA</name>
<keyword evidence="8" id="KW-0378">Hydrolase</keyword>
<organism evidence="8 9">
    <name type="scientific">Haematococcus lacustris</name>
    <name type="common">Green alga</name>
    <name type="synonym">Haematococcus pluvialis</name>
    <dbReference type="NCBI Taxonomy" id="44745"/>
    <lineage>
        <taxon>Eukaryota</taxon>
        <taxon>Viridiplantae</taxon>
        <taxon>Chlorophyta</taxon>
        <taxon>core chlorophytes</taxon>
        <taxon>Chlorophyceae</taxon>
        <taxon>CS clade</taxon>
        <taxon>Chlamydomonadales</taxon>
        <taxon>Haematococcaceae</taxon>
        <taxon>Haematococcus</taxon>
    </lineage>
</organism>
<dbReference type="GO" id="GO:0006508">
    <property type="term" value="P:proteolysis"/>
    <property type="evidence" value="ECO:0007669"/>
    <property type="project" value="UniProtKB-KW"/>
</dbReference>
<evidence type="ECO:0000259" key="7">
    <source>
        <dbReference type="Pfam" id="PF01694"/>
    </source>
</evidence>
<evidence type="ECO:0000313" key="8">
    <source>
        <dbReference type="EMBL" id="GFH17833.1"/>
    </source>
</evidence>
<dbReference type="Pfam" id="PF01694">
    <property type="entry name" value="Rhomboid"/>
    <property type="match status" value="1"/>
</dbReference>
<comment type="similarity">
    <text evidence="2">Belongs to the peptidase S54 family.</text>
</comment>
<evidence type="ECO:0000256" key="2">
    <source>
        <dbReference type="ARBA" id="ARBA00009045"/>
    </source>
</evidence>
<evidence type="ECO:0000313" key="9">
    <source>
        <dbReference type="Proteomes" id="UP000485058"/>
    </source>
</evidence>
<evidence type="ECO:0000256" key="3">
    <source>
        <dbReference type="ARBA" id="ARBA00022692"/>
    </source>
</evidence>
<dbReference type="Proteomes" id="UP000485058">
    <property type="component" value="Unassembled WGS sequence"/>
</dbReference>
<sequence length="171" mass="18074">MTALYLHHSHPVWWQWVTHLFAHANLQHLSNNLFFLLVFGRFVEDTEGAGGVVAVYLLCGLGAGLASFLLSSRATVSVGASGAIFGLFATSVLLRLTSFNWRRLLESLVLGQFVVQQVLGEVKAQLGGGSLMAGGLKVSHLAHLGGALAGVLLVALLTRVPAPPNSAQLPP</sequence>
<dbReference type="GO" id="GO:0004252">
    <property type="term" value="F:serine-type endopeptidase activity"/>
    <property type="evidence" value="ECO:0007669"/>
    <property type="project" value="InterPro"/>
</dbReference>
<dbReference type="PANTHER" id="PTHR43066:SF5">
    <property type="entry name" value="RHOMBOID-LIKE PROTEIN 11, CHLOROPLASTIC-RELATED"/>
    <property type="match status" value="1"/>
</dbReference>
<keyword evidence="9" id="KW-1185">Reference proteome</keyword>
<feature type="transmembrane region" description="Helical" evidence="6">
    <location>
        <begin position="76"/>
        <end position="96"/>
    </location>
</feature>
<dbReference type="SUPFAM" id="SSF144091">
    <property type="entry name" value="Rhomboid-like"/>
    <property type="match status" value="1"/>
</dbReference>